<accession>A0A3M2KYZ0</accession>
<reference evidence="3 4" key="1">
    <citation type="submission" date="2018-10" db="EMBL/GenBank/DDBJ databases">
        <title>Isolation from cow dung.</title>
        <authorList>
            <person name="Ling L."/>
        </authorList>
    </citation>
    <scope>NUCLEOTIDE SEQUENCE [LARGE SCALE GENOMIC DNA]</scope>
    <source>
        <strain evidence="3 4">NEAU-LL90</strain>
    </source>
</reference>
<dbReference type="OrthoDB" id="8968203at2"/>
<dbReference type="SUPFAM" id="SSF54909">
    <property type="entry name" value="Dimeric alpha+beta barrel"/>
    <property type="match status" value="1"/>
</dbReference>
<dbReference type="AlphaFoldDB" id="A0A3M2KYZ0"/>
<dbReference type="Pfam" id="PF03795">
    <property type="entry name" value="YCII"/>
    <property type="match status" value="1"/>
</dbReference>
<evidence type="ECO:0000256" key="1">
    <source>
        <dbReference type="ARBA" id="ARBA00007689"/>
    </source>
</evidence>
<evidence type="ECO:0000313" key="4">
    <source>
        <dbReference type="Proteomes" id="UP000279275"/>
    </source>
</evidence>
<feature type="domain" description="YCII-related" evidence="2">
    <location>
        <begin position="7"/>
        <end position="74"/>
    </location>
</feature>
<organism evidence="3 4">
    <name type="scientific">Nocardia stercoris</name>
    <dbReference type="NCBI Taxonomy" id="2483361"/>
    <lineage>
        <taxon>Bacteria</taxon>
        <taxon>Bacillati</taxon>
        <taxon>Actinomycetota</taxon>
        <taxon>Actinomycetes</taxon>
        <taxon>Mycobacteriales</taxon>
        <taxon>Nocardiaceae</taxon>
        <taxon>Nocardia</taxon>
    </lineage>
</organism>
<protein>
    <recommendedName>
        <fullName evidence="2">YCII-related domain-containing protein</fullName>
    </recommendedName>
</protein>
<gene>
    <name evidence="3" type="ORF">EBN03_21550</name>
</gene>
<dbReference type="PANTHER" id="PTHR37828:SF1">
    <property type="entry name" value="YCII-RELATED DOMAIN-CONTAINING PROTEIN"/>
    <property type="match status" value="1"/>
</dbReference>
<dbReference type="EMBL" id="RFFH01000009">
    <property type="protein sequence ID" value="RMI30709.1"/>
    <property type="molecule type" value="Genomic_DNA"/>
</dbReference>
<keyword evidence="4" id="KW-1185">Reference proteome</keyword>
<dbReference type="PANTHER" id="PTHR37828">
    <property type="entry name" value="GSR2449 PROTEIN"/>
    <property type="match status" value="1"/>
</dbReference>
<comment type="similarity">
    <text evidence="1">Belongs to the YciI family.</text>
</comment>
<evidence type="ECO:0000259" key="2">
    <source>
        <dbReference type="Pfam" id="PF03795"/>
    </source>
</evidence>
<dbReference type="Proteomes" id="UP000279275">
    <property type="component" value="Unassembled WGS sequence"/>
</dbReference>
<comment type="caution">
    <text evidence="3">The sequence shown here is derived from an EMBL/GenBank/DDBJ whole genome shotgun (WGS) entry which is preliminary data.</text>
</comment>
<dbReference type="InterPro" id="IPR011008">
    <property type="entry name" value="Dimeric_a/b-barrel"/>
</dbReference>
<sequence length="77" mass="8415">MRTSRWDDAVIEPHRDWLAALRERGELDRTGGFTDGSGGAYVIRAESLDAATALVHTDPIHTSGASALTVYEWNVTT</sequence>
<evidence type="ECO:0000313" key="3">
    <source>
        <dbReference type="EMBL" id="RMI30709.1"/>
    </source>
</evidence>
<name>A0A3M2KYZ0_9NOCA</name>
<dbReference type="Gene3D" id="3.30.70.1060">
    <property type="entry name" value="Dimeric alpha+beta barrel"/>
    <property type="match status" value="1"/>
</dbReference>
<proteinExistence type="inferred from homology"/>
<dbReference type="InterPro" id="IPR005545">
    <property type="entry name" value="YCII"/>
</dbReference>